<dbReference type="AlphaFoldDB" id="A0A8X6LEE7"/>
<dbReference type="InterPro" id="IPR055469">
    <property type="entry name" value="DUF7041"/>
</dbReference>
<comment type="caution">
    <text evidence="2">The sequence shown here is derived from an EMBL/GenBank/DDBJ whole genome shotgun (WGS) entry which is preliminary data.</text>
</comment>
<evidence type="ECO:0000313" key="2">
    <source>
        <dbReference type="EMBL" id="GFR06730.1"/>
    </source>
</evidence>
<gene>
    <name evidence="2" type="primary">AVEN_98144_1</name>
    <name evidence="2" type="ORF">TNCT_285471</name>
</gene>
<evidence type="ECO:0000313" key="3">
    <source>
        <dbReference type="Proteomes" id="UP000887116"/>
    </source>
</evidence>
<name>A0A8X6LEE7_TRICU</name>
<dbReference type="PANTHER" id="PTHR33327">
    <property type="entry name" value="ENDONUCLEASE"/>
    <property type="match status" value="1"/>
</dbReference>
<dbReference type="Pfam" id="PF23055">
    <property type="entry name" value="DUF7041"/>
    <property type="match status" value="1"/>
</dbReference>
<dbReference type="OrthoDB" id="10048650at2759"/>
<protein>
    <recommendedName>
        <fullName evidence="1">DUF7041 domain-containing protein</fullName>
    </recommendedName>
</protein>
<feature type="domain" description="DUF7041" evidence="1">
    <location>
        <begin position="9"/>
        <end position="94"/>
    </location>
</feature>
<organism evidence="2 3">
    <name type="scientific">Trichonephila clavata</name>
    <name type="common">Joro spider</name>
    <name type="synonym">Nephila clavata</name>
    <dbReference type="NCBI Taxonomy" id="2740835"/>
    <lineage>
        <taxon>Eukaryota</taxon>
        <taxon>Metazoa</taxon>
        <taxon>Ecdysozoa</taxon>
        <taxon>Arthropoda</taxon>
        <taxon>Chelicerata</taxon>
        <taxon>Arachnida</taxon>
        <taxon>Araneae</taxon>
        <taxon>Araneomorphae</taxon>
        <taxon>Entelegynae</taxon>
        <taxon>Araneoidea</taxon>
        <taxon>Nephilidae</taxon>
        <taxon>Trichonephila</taxon>
    </lineage>
</organism>
<accession>A0A8X6LEE7</accession>
<dbReference type="EMBL" id="BMAO01035906">
    <property type="protein sequence ID" value="GFR06730.1"/>
    <property type="molecule type" value="Genomic_DNA"/>
</dbReference>
<sequence length="155" mass="17700">MEDISAVKIPAFVSSDPALWFGMLESTFELAIPKPITDERTKYNYCVAHLSPDAAMAVRDVILSPGSTNPYSKLKEEVIARCGESKSQEIRRLLAGEQLGDRKPSELFRVMQRRSESHNVQIHFSWNYFYSSYRQCSIYPCKYSTSHSSKSFRSS</sequence>
<evidence type="ECO:0000259" key="1">
    <source>
        <dbReference type="Pfam" id="PF23055"/>
    </source>
</evidence>
<keyword evidence="3" id="KW-1185">Reference proteome</keyword>
<reference evidence="2" key="1">
    <citation type="submission" date="2020-07" db="EMBL/GenBank/DDBJ databases">
        <title>Multicomponent nature underlies the extraordinary mechanical properties of spider dragline silk.</title>
        <authorList>
            <person name="Kono N."/>
            <person name="Nakamura H."/>
            <person name="Mori M."/>
            <person name="Yoshida Y."/>
            <person name="Ohtoshi R."/>
            <person name="Malay A.D."/>
            <person name="Moran D.A.P."/>
            <person name="Tomita M."/>
            <person name="Numata K."/>
            <person name="Arakawa K."/>
        </authorList>
    </citation>
    <scope>NUCLEOTIDE SEQUENCE</scope>
</reference>
<dbReference type="PANTHER" id="PTHR33327:SF3">
    <property type="entry name" value="RNA-DIRECTED DNA POLYMERASE"/>
    <property type="match status" value="1"/>
</dbReference>
<dbReference type="Proteomes" id="UP000887116">
    <property type="component" value="Unassembled WGS sequence"/>
</dbReference>
<proteinExistence type="predicted"/>